<gene>
    <name evidence="4" type="ORF">DSTB1V02_LOCUS5838</name>
</gene>
<proteinExistence type="inferred from homology"/>
<dbReference type="EMBL" id="CAJPEV010001005">
    <property type="protein sequence ID" value="CAG0890075.1"/>
    <property type="molecule type" value="Genomic_DNA"/>
</dbReference>
<dbReference type="GO" id="GO:0000729">
    <property type="term" value="P:DNA double-strand break processing"/>
    <property type="evidence" value="ECO:0007669"/>
    <property type="project" value="TreeGrafter"/>
</dbReference>
<dbReference type="GO" id="GO:0003690">
    <property type="term" value="F:double-stranded DNA binding"/>
    <property type="evidence" value="ECO:0007669"/>
    <property type="project" value="TreeGrafter"/>
</dbReference>
<feature type="domain" description="Peptidase M13 N-terminal" evidence="2">
    <location>
        <begin position="1"/>
        <end position="59"/>
    </location>
</feature>
<dbReference type="InterPro" id="IPR052709">
    <property type="entry name" value="Transposase-MT_Hybrid"/>
</dbReference>
<feature type="domain" description="Mos1 transposase HTH" evidence="3">
    <location>
        <begin position="86"/>
        <end position="132"/>
    </location>
</feature>
<dbReference type="GO" id="GO:0006508">
    <property type="term" value="P:proteolysis"/>
    <property type="evidence" value="ECO:0007669"/>
    <property type="project" value="InterPro"/>
</dbReference>
<dbReference type="InterPro" id="IPR024079">
    <property type="entry name" value="MetalloPept_cat_dom_sf"/>
</dbReference>
<dbReference type="PANTHER" id="PTHR46060">
    <property type="entry name" value="MARINER MOS1 TRANSPOSASE-LIKE PROTEIN"/>
    <property type="match status" value="1"/>
</dbReference>
<dbReference type="GO" id="GO:0003697">
    <property type="term" value="F:single-stranded DNA binding"/>
    <property type="evidence" value="ECO:0007669"/>
    <property type="project" value="TreeGrafter"/>
</dbReference>
<dbReference type="AlphaFoldDB" id="A0A7R8XDY6"/>
<comment type="similarity">
    <text evidence="1">Belongs to the peptidase M13 family.</text>
</comment>
<dbReference type="GO" id="GO:0035861">
    <property type="term" value="C:site of double-strand break"/>
    <property type="evidence" value="ECO:0007669"/>
    <property type="project" value="TreeGrafter"/>
</dbReference>
<dbReference type="GO" id="GO:0015074">
    <property type="term" value="P:DNA integration"/>
    <property type="evidence" value="ECO:0007669"/>
    <property type="project" value="TreeGrafter"/>
</dbReference>
<dbReference type="GO" id="GO:0004222">
    <property type="term" value="F:metalloendopeptidase activity"/>
    <property type="evidence" value="ECO:0007669"/>
    <property type="project" value="InterPro"/>
</dbReference>
<evidence type="ECO:0008006" key="6">
    <source>
        <dbReference type="Google" id="ProtNLM"/>
    </source>
</evidence>
<dbReference type="Gene3D" id="1.10.10.1450">
    <property type="match status" value="1"/>
</dbReference>
<dbReference type="GO" id="GO:0000793">
    <property type="term" value="C:condensed chromosome"/>
    <property type="evidence" value="ECO:0007669"/>
    <property type="project" value="TreeGrafter"/>
</dbReference>
<dbReference type="GO" id="GO:0046975">
    <property type="term" value="F:histone H3K36 methyltransferase activity"/>
    <property type="evidence" value="ECO:0007669"/>
    <property type="project" value="TreeGrafter"/>
</dbReference>
<evidence type="ECO:0000313" key="5">
    <source>
        <dbReference type="Proteomes" id="UP000677054"/>
    </source>
</evidence>
<reference evidence="4" key="1">
    <citation type="submission" date="2020-11" db="EMBL/GenBank/DDBJ databases">
        <authorList>
            <person name="Tran Van P."/>
        </authorList>
    </citation>
    <scope>NUCLEOTIDE SEQUENCE</scope>
</reference>
<dbReference type="InterPro" id="IPR042089">
    <property type="entry name" value="Peptidase_M13_dom_2"/>
</dbReference>
<dbReference type="Gene3D" id="3.40.390.10">
    <property type="entry name" value="Collagenase (Catalytic Domain)"/>
    <property type="match status" value="1"/>
</dbReference>
<evidence type="ECO:0000313" key="4">
    <source>
        <dbReference type="EMBL" id="CAD7245972.1"/>
    </source>
</evidence>
<accession>A0A7R8XDY6</accession>
<dbReference type="SUPFAM" id="SSF55486">
    <property type="entry name" value="Metalloproteases ('zincins'), catalytic domain"/>
    <property type="match status" value="1"/>
</dbReference>
<dbReference type="GO" id="GO:0044774">
    <property type="term" value="P:mitotic DNA integrity checkpoint signaling"/>
    <property type="evidence" value="ECO:0007669"/>
    <property type="project" value="TreeGrafter"/>
</dbReference>
<dbReference type="InterPro" id="IPR041426">
    <property type="entry name" value="Mos1_HTH"/>
</dbReference>
<sequence length="198" mass="22813">MYVRSLRKGENVKKEVFEMVGHIRAEFIASLHEMDWMDSTTRLRVKQKCEMMKADIAYPGWMFHDDRFTKLYNRLPAMAPIERATLRSIVYDEFLQGHSARAAADNICAAFEGNDVHYSTVSRWFERLESGDTTFGDRPRSGRPSTVDDEALRNALDAKPNATTRESATTLAVTPRPPSHFSTEFRIEFLLDILDIFR</sequence>
<protein>
    <recommendedName>
        <fullName evidence="6">Transposase</fullName>
    </recommendedName>
</protein>
<dbReference type="Pfam" id="PF05649">
    <property type="entry name" value="Peptidase_M13_N"/>
    <property type="match status" value="1"/>
</dbReference>
<dbReference type="GO" id="GO:0006303">
    <property type="term" value="P:double-strand break repair via nonhomologous end joining"/>
    <property type="evidence" value="ECO:0007669"/>
    <property type="project" value="TreeGrafter"/>
</dbReference>
<keyword evidence="5" id="KW-1185">Reference proteome</keyword>
<dbReference type="OrthoDB" id="616263at2759"/>
<dbReference type="GO" id="GO:0044547">
    <property type="term" value="F:DNA topoisomerase binding"/>
    <property type="evidence" value="ECO:0007669"/>
    <property type="project" value="TreeGrafter"/>
</dbReference>
<dbReference type="InterPro" id="IPR008753">
    <property type="entry name" value="Peptidase_M13_N"/>
</dbReference>
<evidence type="ECO:0000259" key="3">
    <source>
        <dbReference type="Pfam" id="PF17906"/>
    </source>
</evidence>
<dbReference type="GO" id="GO:0000014">
    <property type="term" value="F:single-stranded DNA endodeoxyribonuclease activity"/>
    <property type="evidence" value="ECO:0007669"/>
    <property type="project" value="TreeGrafter"/>
</dbReference>
<dbReference type="PANTHER" id="PTHR46060:SF2">
    <property type="entry name" value="HISTONE-LYSINE N-METHYLTRANSFERASE SETMAR"/>
    <property type="match status" value="1"/>
</dbReference>
<dbReference type="Pfam" id="PF17906">
    <property type="entry name" value="HTH_48"/>
    <property type="match status" value="1"/>
</dbReference>
<dbReference type="GO" id="GO:0005634">
    <property type="term" value="C:nucleus"/>
    <property type="evidence" value="ECO:0007669"/>
    <property type="project" value="TreeGrafter"/>
</dbReference>
<dbReference type="Proteomes" id="UP000677054">
    <property type="component" value="Unassembled WGS sequence"/>
</dbReference>
<dbReference type="GO" id="GO:0042800">
    <property type="term" value="F:histone H3K4 methyltransferase activity"/>
    <property type="evidence" value="ECO:0007669"/>
    <property type="project" value="TreeGrafter"/>
</dbReference>
<dbReference type="Gene3D" id="1.10.1380.10">
    <property type="entry name" value="Neutral endopeptidase , domain2"/>
    <property type="match status" value="1"/>
</dbReference>
<name>A0A7R8XDY6_9CRUS</name>
<evidence type="ECO:0000256" key="1">
    <source>
        <dbReference type="ARBA" id="ARBA00007357"/>
    </source>
</evidence>
<evidence type="ECO:0000259" key="2">
    <source>
        <dbReference type="Pfam" id="PF05649"/>
    </source>
</evidence>
<dbReference type="InterPro" id="IPR000718">
    <property type="entry name" value="Peptidase_M13"/>
</dbReference>
<organism evidence="4">
    <name type="scientific">Darwinula stevensoni</name>
    <dbReference type="NCBI Taxonomy" id="69355"/>
    <lineage>
        <taxon>Eukaryota</taxon>
        <taxon>Metazoa</taxon>
        <taxon>Ecdysozoa</taxon>
        <taxon>Arthropoda</taxon>
        <taxon>Crustacea</taxon>
        <taxon>Oligostraca</taxon>
        <taxon>Ostracoda</taxon>
        <taxon>Podocopa</taxon>
        <taxon>Podocopida</taxon>
        <taxon>Darwinulocopina</taxon>
        <taxon>Darwinuloidea</taxon>
        <taxon>Darwinulidae</taxon>
        <taxon>Darwinula</taxon>
    </lineage>
</organism>
<dbReference type="GO" id="GO:0031297">
    <property type="term" value="P:replication fork processing"/>
    <property type="evidence" value="ECO:0007669"/>
    <property type="project" value="TreeGrafter"/>
</dbReference>
<dbReference type="EMBL" id="LR900522">
    <property type="protein sequence ID" value="CAD7245972.1"/>
    <property type="molecule type" value="Genomic_DNA"/>
</dbReference>
<dbReference type="PROSITE" id="PS51885">
    <property type="entry name" value="NEPRILYSIN"/>
    <property type="match status" value="1"/>
</dbReference>